<accession>A0A8H4QXZ8</accession>
<keyword evidence="1" id="KW-1133">Transmembrane helix</keyword>
<sequence length="461" mass="52849">MEMTDLEATKEKPDNKYRVPRISLKGYVGNFFSRNATYQVMFWPHSFQKPGVSCVSVPPTEKPFRNQDNFQRIYKGRTADDRYINPDNGRLDHLIVQCTDRVYSGRRNSTYKRTFIRNVSPKTLRVANWPMSHLDYGPRKNKPLGYFLMVVKWPLTCIALYIIIGLPGVASTGDVINDGGFDAFVYRYWGICKITRNAVETNNKTLTEISQSEDDETDETKMPNNRILEPRKLCFLTGRTAPLLDPDNPGLEAEMGLPMLVSEWKAQNQDIHNGKCPDYVFIAYTTEHFNHSDTHAIRVLHALAARATREVGLEAYWIGVSCMQTKTQSLQGHQEDVFRISDVVRGAYSLAVIVGPGERDPTNEAPTEFLLQHWGERMWTLPEALLSTPHRPIQVWRRGYPDPLILSKTQLAALAWRDMASTRQLVDHYEGNLTLSRLELVIIGLQSVFSRKTTQYFRNKQ</sequence>
<keyword evidence="1" id="KW-0472">Membrane</keyword>
<feature type="transmembrane region" description="Helical" evidence="1">
    <location>
        <begin position="144"/>
        <end position="164"/>
    </location>
</feature>
<organism evidence="2 3">
    <name type="scientific">Cudoniella acicularis</name>
    <dbReference type="NCBI Taxonomy" id="354080"/>
    <lineage>
        <taxon>Eukaryota</taxon>
        <taxon>Fungi</taxon>
        <taxon>Dikarya</taxon>
        <taxon>Ascomycota</taxon>
        <taxon>Pezizomycotina</taxon>
        <taxon>Leotiomycetes</taxon>
        <taxon>Helotiales</taxon>
        <taxon>Tricladiaceae</taxon>
        <taxon>Cudoniella</taxon>
    </lineage>
</organism>
<evidence type="ECO:0000313" key="2">
    <source>
        <dbReference type="EMBL" id="KAF4618367.1"/>
    </source>
</evidence>
<dbReference type="OrthoDB" id="2624308at2759"/>
<protein>
    <submittedName>
        <fullName evidence="2">Uncharacterized protein</fullName>
    </submittedName>
</protein>
<comment type="caution">
    <text evidence="2">The sequence shown here is derived from an EMBL/GenBank/DDBJ whole genome shotgun (WGS) entry which is preliminary data.</text>
</comment>
<keyword evidence="1" id="KW-0812">Transmembrane</keyword>
<dbReference type="EMBL" id="JAAMPI010002120">
    <property type="protein sequence ID" value="KAF4618367.1"/>
    <property type="molecule type" value="Genomic_DNA"/>
</dbReference>
<evidence type="ECO:0000256" key="1">
    <source>
        <dbReference type="SAM" id="Phobius"/>
    </source>
</evidence>
<dbReference type="Proteomes" id="UP000566819">
    <property type="component" value="Unassembled WGS sequence"/>
</dbReference>
<keyword evidence="3" id="KW-1185">Reference proteome</keyword>
<proteinExistence type="predicted"/>
<reference evidence="2 3" key="1">
    <citation type="submission" date="2020-03" db="EMBL/GenBank/DDBJ databases">
        <title>Draft Genome Sequence of Cudoniella acicularis.</title>
        <authorList>
            <person name="Buettner E."/>
            <person name="Kellner H."/>
        </authorList>
    </citation>
    <scope>NUCLEOTIDE SEQUENCE [LARGE SCALE GENOMIC DNA]</scope>
    <source>
        <strain evidence="2 3">DSM 108380</strain>
    </source>
</reference>
<gene>
    <name evidence="2" type="ORF">G7Y89_g14936</name>
</gene>
<dbReference type="AlphaFoldDB" id="A0A8H4QXZ8"/>
<evidence type="ECO:0000313" key="3">
    <source>
        <dbReference type="Proteomes" id="UP000566819"/>
    </source>
</evidence>
<name>A0A8H4QXZ8_9HELO</name>